<evidence type="ECO:0000313" key="2">
    <source>
        <dbReference type="Proteomes" id="UP000762676"/>
    </source>
</evidence>
<proteinExistence type="predicted"/>
<dbReference type="AlphaFoldDB" id="A0AAV4FAL4"/>
<organism evidence="1 2">
    <name type="scientific">Elysia marginata</name>
    <dbReference type="NCBI Taxonomy" id="1093978"/>
    <lineage>
        <taxon>Eukaryota</taxon>
        <taxon>Metazoa</taxon>
        <taxon>Spiralia</taxon>
        <taxon>Lophotrochozoa</taxon>
        <taxon>Mollusca</taxon>
        <taxon>Gastropoda</taxon>
        <taxon>Heterobranchia</taxon>
        <taxon>Euthyneura</taxon>
        <taxon>Panpulmonata</taxon>
        <taxon>Sacoglossa</taxon>
        <taxon>Placobranchoidea</taxon>
        <taxon>Plakobranchidae</taxon>
        <taxon>Elysia</taxon>
    </lineage>
</organism>
<dbReference type="Proteomes" id="UP000762676">
    <property type="component" value="Unassembled WGS sequence"/>
</dbReference>
<sequence>MAEMRLLANLITEMGNTKGQKLNGEDVLELDNFNILSKSITAMTRRETGEQKSGFKLRLGYLLKKLMKIMKGHYIQLRMDTKATEVESFSAL</sequence>
<dbReference type="EMBL" id="BMAT01004176">
    <property type="protein sequence ID" value="GFR69820.1"/>
    <property type="molecule type" value="Genomic_DNA"/>
</dbReference>
<reference evidence="1 2" key="1">
    <citation type="journal article" date="2021" name="Elife">
        <title>Chloroplast acquisition without the gene transfer in kleptoplastic sea slugs, Plakobranchus ocellatus.</title>
        <authorList>
            <person name="Maeda T."/>
            <person name="Takahashi S."/>
            <person name="Yoshida T."/>
            <person name="Shimamura S."/>
            <person name="Takaki Y."/>
            <person name="Nagai Y."/>
            <person name="Toyoda A."/>
            <person name="Suzuki Y."/>
            <person name="Arimoto A."/>
            <person name="Ishii H."/>
            <person name="Satoh N."/>
            <person name="Nishiyama T."/>
            <person name="Hasebe M."/>
            <person name="Maruyama T."/>
            <person name="Minagawa J."/>
            <person name="Obokata J."/>
            <person name="Shigenobu S."/>
        </authorList>
    </citation>
    <scope>NUCLEOTIDE SEQUENCE [LARGE SCALE GENOMIC DNA]</scope>
</reference>
<accession>A0AAV4FAL4</accession>
<protein>
    <submittedName>
        <fullName evidence="1">Uncharacterized protein</fullName>
    </submittedName>
</protein>
<evidence type="ECO:0000313" key="1">
    <source>
        <dbReference type="EMBL" id="GFR69820.1"/>
    </source>
</evidence>
<comment type="caution">
    <text evidence="1">The sequence shown here is derived from an EMBL/GenBank/DDBJ whole genome shotgun (WGS) entry which is preliminary data.</text>
</comment>
<gene>
    <name evidence="1" type="ORF">ElyMa_002058700</name>
</gene>
<keyword evidence="2" id="KW-1185">Reference proteome</keyword>
<name>A0AAV4FAL4_9GAST</name>